<dbReference type="Proteomes" id="UP001479436">
    <property type="component" value="Unassembled WGS sequence"/>
</dbReference>
<dbReference type="InterPro" id="IPR017771">
    <property type="entry name" value="Cyanamide_hydratase_HD"/>
</dbReference>
<protein>
    <recommendedName>
        <fullName evidence="1">HD domain-containing protein</fullName>
    </recommendedName>
</protein>
<dbReference type="Gene3D" id="1.10.3210.10">
    <property type="entry name" value="Hypothetical protein af1432"/>
    <property type="match status" value="1"/>
</dbReference>
<dbReference type="SUPFAM" id="SSF109604">
    <property type="entry name" value="HD-domain/PDEase-like"/>
    <property type="match status" value="1"/>
</dbReference>
<dbReference type="EMBL" id="JASJQH010000287">
    <property type="protein sequence ID" value="KAK9765302.1"/>
    <property type="molecule type" value="Genomic_DNA"/>
</dbReference>
<sequence length="240" mass="27335">MSSQLARELADSAVERDIDHLLRERGIHPARKIDIASIHVPTTDVAEKTVEYVRKELDPVIFNHSNRVYYFGAVVSQDQFPDWNADLDTYFLTSLFHDIGVAPKYHLATSLSFEFWGGIHAREKLLEFGSSTLQADEVAEAIIRHTDFIPGQIRKNGQLIQLGTLIDVIGKNPELYHPETIDQVVTKYPRQGFNCHFADLMEKECRNKPGSHTPIGDPINFIQKIKHNPVMSKFDARQDL</sequence>
<evidence type="ECO:0000313" key="3">
    <source>
        <dbReference type="Proteomes" id="UP001479436"/>
    </source>
</evidence>
<keyword evidence="3" id="KW-1185">Reference proteome</keyword>
<comment type="caution">
    <text evidence="2">The sequence shown here is derived from an EMBL/GenBank/DDBJ whole genome shotgun (WGS) entry which is preliminary data.</text>
</comment>
<dbReference type="NCBIfam" id="TIGR03401">
    <property type="entry name" value="cyanamide_fam"/>
    <property type="match status" value="1"/>
</dbReference>
<dbReference type="PANTHER" id="PTHR35569:SF1">
    <property type="entry name" value="CYANAMIDE HYDRATASE DDI2-RELATED"/>
    <property type="match status" value="1"/>
</dbReference>
<evidence type="ECO:0000259" key="1">
    <source>
        <dbReference type="Pfam" id="PF01966"/>
    </source>
</evidence>
<dbReference type="Pfam" id="PF01966">
    <property type="entry name" value="HD"/>
    <property type="match status" value="1"/>
</dbReference>
<organism evidence="2 3">
    <name type="scientific">Basidiobolus ranarum</name>
    <dbReference type="NCBI Taxonomy" id="34480"/>
    <lineage>
        <taxon>Eukaryota</taxon>
        <taxon>Fungi</taxon>
        <taxon>Fungi incertae sedis</taxon>
        <taxon>Zoopagomycota</taxon>
        <taxon>Entomophthoromycotina</taxon>
        <taxon>Basidiobolomycetes</taxon>
        <taxon>Basidiobolales</taxon>
        <taxon>Basidiobolaceae</taxon>
        <taxon>Basidiobolus</taxon>
    </lineage>
</organism>
<name>A0ABR2WV25_9FUNG</name>
<proteinExistence type="predicted"/>
<dbReference type="PANTHER" id="PTHR35569">
    <property type="entry name" value="CYANAMIDE HYDRATASE DDI2-RELATED"/>
    <property type="match status" value="1"/>
</dbReference>
<feature type="domain" description="HD" evidence="1">
    <location>
        <begin position="62"/>
        <end position="156"/>
    </location>
</feature>
<dbReference type="InterPro" id="IPR006674">
    <property type="entry name" value="HD_domain"/>
</dbReference>
<accession>A0ABR2WV25</accession>
<evidence type="ECO:0000313" key="2">
    <source>
        <dbReference type="EMBL" id="KAK9765302.1"/>
    </source>
</evidence>
<reference evidence="2 3" key="1">
    <citation type="submission" date="2023-04" db="EMBL/GenBank/DDBJ databases">
        <title>Genome of Basidiobolus ranarum AG-B5.</title>
        <authorList>
            <person name="Stajich J.E."/>
            <person name="Carter-House D."/>
            <person name="Gryganskyi A."/>
        </authorList>
    </citation>
    <scope>NUCLEOTIDE SEQUENCE [LARGE SCALE GENOMIC DNA]</scope>
    <source>
        <strain evidence="2 3">AG-B5</strain>
    </source>
</reference>
<gene>
    <name evidence="2" type="ORF">K7432_006472</name>
</gene>